<feature type="transmembrane region" description="Helical" evidence="1">
    <location>
        <begin position="183"/>
        <end position="204"/>
    </location>
</feature>
<evidence type="ECO:0000313" key="3">
    <source>
        <dbReference type="Proteomes" id="UP000279306"/>
    </source>
</evidence>
<protein>
    <submittedName>
        <fullName evidence="2">Conserved membrane protein of uncharacterized function</fullName>
    </submittedName>
</protein>
<name>A0A448IQH6_MYCAU</name>
<accession>A0A448IQH6</accession>
<dbReference type="AlphaFoldDB" id="A0A448IQH6"/>
<dbReference type="Proteomes" id="UP000279306">
    <property type="component" value="Chromosome"/>
</dbReference>
<organism evidence="2 3">
    <name type="scientific">Mycolicibacterium aurum</name>
    <name type="common">Mycobacterium aurum</name>
    <dbReference type="NCBI Taxonomy" id="1791"/>
    <lineage>
        <taxon>Bacteria</taxon>
        <taxon>Bacillati</taxon>
        <taxon>Actinomycetota</taxon>
        <taxon>Actinomycetes</taxon>
        <taxon>Mycobacteriales</taxon>
        <taxon>Mycobacteriaceae</taxon>
        <taxon>Mycolicibacterium</taxon>
    </lineage>
</organism>
<gene>
    <name evidence="2" type="ORF">NCTC10437_02598</name>
</gene>
<evidence type="ECO:0000256" key="1">
    <source>
        <dbReference type="SAM" id="Phobius"/>
    </source>
</evidence>
<dbReference type="STRING" id="1791.GCA_001049355_04044"/>
<proteinExistence type="predicted"/>
<reference evidence="2 3" key="1">
    <citation type="submission" date="2018-12" db="EMBL/GenBank/DDBJ databases">
        <authorList>
            <consortium name="Pathogen Informatics"/>
        </authorList>
    </citation>
    <scope>NUCLEOTIDE SEQUENCE [LARGE SCALE GENOMIC DNA]</scope>
    <source>
        <strain evidence="2 3">NCTC10437</strain>
    </source>
</reference>
<dbReference type="InterPro" id="IPR046498">
    <property type="entry name" value="Rv1476-like"/>
</dbReference>
<keyword evidence="1" id="KW-0812">Transmembrane</keyword>
<evidence type="ECO:0000313" key="2">
    <source>
        <dbReference type="EMBL" id="VEG54663.1"/>
    </source>
</evidence>
<dbReference type="KEGG" id="mauu:NCTC10437_02598"/>
<keyword evidence="1" id="KW-0472">Membrane</keyword>
<keyword evidence="1" id="KW-1133">Transmembrane helix</keyword>
<sequence>MVPPVVGTPIDPSCRVPDDFVVAYGADVSGLQFVPFLPTYIPPELCQTVGIDPTIPGAPDICMDVVRDDVADSGISARGVNPEGVAQLRQVVEDAAQRDIDLKIVVINGNPPINTPLRDIATEIGKANPGATVLALSPSFAGTYSPEFDRMTLEAGEDLAKTGDPVQSSKNFVGELTNTHFPWTPFTIVLVLAVAIAVVATRALRKWGKRNAVSSAASTSDD</sequence>
<keyword evidence="3" id="KW-1185">Reference proteome</keyword>
<dbReference type="Pfam" id="PF20381">
    <property type="entry name" value="Rv1476"/>
    <property type="match status" value="1"/>
</dbReference>
<dbReference type="EMBL" id="LR134356">
    <property type="protein sequence ID" value="VEG54663.1"/>
    <property type="molecule type" value="Genomic_DNA"/>
</dbReference>